<dbReference type="GO" id="GO:0005737">
    <property type="term" value="C:cytoplasm"/>
    <property type="evidence" value="ECO:0007669"/>
    <property type="project" value="UniProtKB-SubCell"/>
</dbReference>
<dbReference type="SUPFAM" id="SSF55718">
    <property type="entry name" value="SCP-like"/>
    <property type="match status" value="1"/>
</dbReference>
<dbReference type="Pfam" id="PF02036">
    <property type="entry name" value="SCP2"/>
    <property type="match status" value="1"/>
</dbReference>
<accession>A0A0W0Y693</accession>
<comment type="caution">
    <text evidence="4">The sequence shown here is derived from an EMBL/GenBank/DDBJ whole genome shotgun (WGS) entry which is preliminary data.</text>
</comment>
<keyword evidence="1" id="KW-0963">Cytoplasm</keyword>
<evidence type="ECO:0000256" key="1">
    <source>
        <dbReference type="HAMAP-Rule" id="MF_02215"/>
    </source>
</evidence>
<comment type="function">
    <text evidence="1">Required for ubiquinone (coenzyme Q) biosynthesis. Binds hydrophobic ubiquinone biosynthetic intermediates via its SCP2 domain and is essential for the stability of the Ubi complex. May constitute a docking platform where Ubi enzymes assemble and access their SCP2-bound polyprenyl substrates.</text>
</comment>
<comment type="similarity">
    <text evidence="1">Belongs to the UbiJ family.</text>
</comment>
<dbReference type="STRING" id="45073.Lqui_0879"/>
<keyword evidence="2" id="KW-0175">Coiled coil</keyword>
<feature type="domain" description="SCP2" evidence="3">
    <location>
        <begin position="14"/>
        <end position="113"/>
    </location>
</feature>
<gene>
    <name evidence="1" type="primary">ubiJ</name>
    <name evidence="4" type="ORF">Lqui_0879</name>
</gene>
<comment type="pathway">
    <text evidence="1">Cofactor biosynthesis; ubiquinone biosynthesis.</text>
</comment>
<comment type="subcellular location">
    <subcellularLocation>
        <location evidence="1">Cytoplasm</location>
    </subcellularLocation>
</comment>
<protein>
    <recommendedName>
        <fullName evidence="1">Ubiquinone biosynthesis accessory factor UbiJ</fullName>
    </recommendedName>
</protein>
<evidence type="ECO:0000256" key="2">
    <source>
        <dbReference type="SAM" id="Coils"/>
    </source>
</evidence>
<name>A0A0W0Y693_9GAMM</name>
<dbReference type="RefSeq" id="WP_058506970.1">
    <property type="nucleotide sequence ID" value="NZ_CAAAIK010000007.1"/>
</dbReference>
<dbReference type="EMBL" id="LNYS01000006">
    <property type="protein sequence ID" value="KTD52035.1"/>
    <property type="molecule type" value="Genomic_DNA"/>
</dbReference>
<keyword evidence="5" id="KW-1185">Reference proteome</keyword>
<evidence type="ECO:0000313" key="4">
    <source>
        <dbReference type="EMBL" id="KTD52035.1"/>
    </source>
</evidence>
<sequence length="205" mass="23536">MIKKYSLKVLQKAINLALSLDDTMPGKIAELDGKIIEIFIDTLGIKFFIEFKEGGIKLLDHCDEKPDTLIHSSPLGLIRLSLLPASKARSLFNDKIHISGDIELGEKVKKLFDELDIDWEGHLARFTGDVIAYQLGSFLRQGMDLKNRVEDSLRSNLNDYLHEEARLFPPREEIDDFFHDIDQLNLDVERLQAKLNLLKKAYETR</sequence>
<dbReference type="InterPro" id="IPR036527">
    <property type="entry name" value="SCP2_sterol-bd_dom_sf"/>
</dbReference>
<dbReference type="HAMAP" id="MF_02215">
    <property type="entry name" value="UbiJ"/>
    <property type="match status" value="1"/>
</dbReference>
<evidence type="ECO:0000259" key="3">
    <source>
        <dbReference type="Pfam" id="PF02036"/>
    </source>
</evidence>
<feature type="coiled-coil region" evidence="2">
    <location>
        <begin position="174"/>
        <end position="201"/>
    </location>
</feature>
<dbReference type="PANTHER" id="PTHR38693:SF1">
    <property type="entry name" value="UBIQUINONE BIOSYNTHESIS ACCESSORY FACTOR UBIJ"/>
    <property type="match status" value="1"/>
</dbReference>
<dbReference type="PATRIC" id="fig|45073.5.peg.928"/>
<dbReference type="InterPro" id="IPR003033">
    <property type="entry name" value="SCP2_sterol-bd_dom"/>
</dbReference>
<dbReference type="OrthoDB" id="9796077at2"/>
<dbReference type="InterPro" id="IPR038989">
    <property type="entry name" value="UbiJ"/>
</dbReference>
<evidence type="ECO:0000313" key="5">
    <source>
        <dbReference type="Proteomes" id="UP000054618"/>
    </source>
</evidence>
<dbReference type="AlphaFoldDB" id="A0A0W0Y693"/>
<organism evidence="4 5">
    <name type="scientific">Legionella quinlivanii</name>
    <dbReference type="NCBI Taxonomy" id="45073"/>
    <lineage>
        <taxon>Bacteria</taxon>
        <taxon>Pseudomonadati</taxon>
        <taxon>Pseudomonadota</taxon>
        <taxon>Gammaproteobacteria</taxon>
        <taxon>Legionellales</taxon>
        <taxon>Legionellaceae</taxon>
        <taxon>Legionella</taxon>
    </lineage>
</organism>
<reference evidence="4 5" key="1">
    <citation type="submission" date="2015-11" db="EMBL/GenBank/DDBJ databases">
        <title>Genomic analysis of 38 Legionella species identifies large and diverse effector repertoires.</title>
        <authorList>
            <person name="Burstein D."/>
            <person name="Amaro F."/>
            <person name="Zusman T."/>
            <person name="Lifshitz Z."/>
            <person name="Cohen O."/>
            <person name="Gilbert J.A."/>
            <person name="Pupko T."/>
            <person name="Shuman H.A."/>
            <person name="Segal G."/>
        </authorList>
    </citation>
    <scope>NUCLEOTIDE SEQUENCE [LARGE SCALE GENOMIC DNA]</scope>
    <source>
        <strain evidence="4 5">CDC#1442-AUS-E</strain>
    </source>
</reference>
<dbReference type="GO" id="GO:0006744">
    <property type="term" value="P:ubiquinone biosynthetic process"/>
    <property type="evidence" value="ECO:0007669"/>
    <property type="project" value="UniProtKB-UniRule"/>
</dbReference>
<dbReference type="UniPathway" id="UPA00232"/>
<dbReference type="Proteomes" id="UP000054618">
    <property type="component" value="Unassembled WGS sequence"/>
</dbReference>
<proteinExistence type="inferred from homology"/>
<dbReference type="PANTHER" id="PTHR38693">
    <property type="entry name" value="UBIQUINONE BIOSYNTHESIS PROTEIN UBIJ"/>
    <property type="match status" value="1"/>
</dbReference>
<keyword evidence="1" id="KW-0831">Ubiquinone biosynthesis</keyword>